<proteinExistence type="predicted"/>
<dbReference type="AlphaFoldDB" id="A0A8S2V3V5"/>
<accession>A0A8S2V3V5</accession>
<feature type="non-terminal residue" evidence="2">
    <location>
        <position position="74"/>
    </location>
</feature>
<name>A0A8S2V3V5_9BILA</name>
<feature type="region of interest" description="Disordered" evidence="1">
    <location>
        <begin position="52"/>
        <end position="74"/>
    </location>
</feature>
<sequence>MTNIFHFMYSGFLRCVCCYCRIRSRRNANHSKRSKNSSNKYDVAYVGTTSMDPSWPEANEQSNNHLDDNDDDYF</sequence>
<organism evidence="2 3">
    <name type="scientific">Rotaria magnacalcarata</name>
    <dbReference type="NCBI Taxonomy" id="392030"/>
    <lineage>
        <taxon>Eukaryota</taxon>
        <taxon>Metazoa</taxon>
        <taxon>Spiralia</taxon>
        <taxon>Gnathifera</taxon>
        <taxon>Rotifera</taxon>
        <taxon>Eurotatoria</taxon>
        <taxon>Bdelloidea</taxon>
        <taxon>Philodinida</taxon>
        <taxon>Philodinidae</taxon>
        <taxon>Rotaria</taxon>
    </lineage>
</organism>
<evidence type="ECO:0000256" key="1">
    <source>
        <dbReference type="SAM" id="MobiDB-lite"/>
    </source>
</evidence>
<reference evidence="2" key="1">
    <citation type="submission" date="2021-02" db="EMBL/GenBank/DDBJ databases">
        <authorList>
            <person name="Nowell W R."/>
        </authorList>
    </citation>
    <scope>NUCLEOTIDE SEQUENCE</scope>
</reference>
<dbReference type="Proteomes" id="UP000676336">
    <property type="component" value="Unassembled WGS sequence"/>
</dbReference>
<protein>
    <submittedName>
        <fullName evidence="2">Uncharacterized protein</fullName>
    </submittedName>
</protein>
<evidence type="ECO:0000313" key="3">
    <source>
        <dbReference type="Proteomes" id="UP000676336"/>
    </source>
</evidence>
<evidence type="ECO:0000313" key="2">
    <source>
        <dbReference type="EMBL" id="CAF4351812.1"/>
    </source>
</evidence>
<dbReference type="EMBL" id="CAJOBI010046858">
    <property type="protein sequence ID" value="CAF4351812.1"/>
    <property type="molecule type" value="Genomic_DNA"/>
</dbReference>
<gene>
    <name evidence="2" type="ORF">SMN809_LOCUS28282</name>
</gene>
<comment type="caution">
    <text evidence="2">The sequence shown here is derived from an EMBL/GenBank/DDBJ whole genome shotgun (WGS) entry which is preliminary data.</text>
</comment>